<sequence>MAMLPFLAGCAAIAPQPLSHPLSPGAIDTIAAGQVHVERDWISPKLLSALRRDAQGLHENGLFSADGLTNNAKSRDEQGFQEKYDRQTFRNDGWGATTGNLAARLEFAQLMQQLKKELAVGLGRPTLASGSGSSLESIWCHHEMTYNWYEPGASLGRHLDEHHEETKGPLGWSRPSRRSVTWLVYLNDDWREEEGGALRCFPRASPSVVPVGADDANLQVGWLAGDCPVFLDSDRPDAQSALYCLAHVDAKRQYLSPDFIPTRPADFGKVLFPPLRDHFQQISTARLDPRFAGARAAPSENIPPSESPFNEGSLDVLPQAGTLVLFDSVTLPHKVLPVTSSRQRIAATGWFHEESKVLL</sequence>
<feature type="compositionally biased region" description="Basic and acidic residues" evidence="7">
    <location>
        <begin position="73"/>
        <end position="86"/>
    </location>
</feature>
<accession>A0AB34JZX3</accession>
<dbReference type="InterPro" id="IPR051559">
    <property type="entry name" value="HIF_prolyl_hydroxylases"/>
</dbReference>
<dbReference type="SMART" id="SM00702">
    <property type="entry name" value="P4Hc"/>
    <property type="match status" value="1"/>
</dbReference>
<gene>
    <name evidence="9" type="ORF">AB1Y20_015148</name>
</gene>
<reference evidence="9 10" key="1">
    <citation type="journal article" date="2024" name="Science">
        <title>Giant polyketide synthase enzymes in the biosynthesis of giant marine polyether toxins.</title>
        <authorList>
            <person name="Fallon T.R."/>
            <person name="Shende V.V."/>
            <person name="Wierzbicki I.H."/>
            <person name="Pendleton A.L."/>
            <person name="Watervoot N.F."/>
            <person name="Auber R.P."/>
            <person name="Gonzalez D.J."/>
            <person name="Wisecaver J.H."/>
            <person name="Moore B.S."/>
        </authorList>
    </citation>
    <scope>NUCLEOTIDE SEQUENCE [LARGE SCALE GENOMIC DNA]</scope>
    <source>
        <strain evidence="9 10">12B1</strain>
    </source>
</reference>
<dbReference type="GO" id="GO:0071456">
    <property type="term" value="P:cellular response to hypoxia"/>
    <property type="evidence" value="ECO:0007669"/>
    <property type="project" value="TreeGrafter"/>
</dbReference>
<feature type="region of interest" description="Disordered" evidence="7">
    <location>
        <begin position="65"/>
        <end position="86"/>
    </location>
</feature>
<dbReference type="PANTHER" id="PTHR12907">
    <property type="entry name" value="EGL NINE HOMOLOG-RELATED"/>
    <property type="match status" value="1"/>
</dbReference>
<dbReference type="PANTHER" id="PTHR12907:SF26">
    <property type="entry name" value="HIF PROLYL HYDROXYLASE, ISOFORM C"/>
    <property type="match status" value="1"/>
</dbReference>
<dbReference type="InterPro" id="IPR005123">
    <property type="entry name" value="Oxoglu/Fe-dep_dioxygenase_dom"/>
</dbReference>
<evidence type="ECO:0000313" key="10">
    <source>
        <dbReference type="Proteomes" id="UP001515480"/>
    </source>
</evidence>
<dbReference type="InterPro" id="IPR044862">
    <property type="entry name" value="Pro_4_hyd_alph_FE2OG_OXY"/>
</dbReference>
<evidence type="ECO:0000256" key="4">
    <source>
        <dbReference type="ARBA" id="ARBA00022964"/>
    </source>
</evidence>
<name>A0AB34JZX3_PRYPA</name>
<evidence type="ECO:0000256" key="1">
    <source>
        <dbReference type="ARBA" id="ARBA00001961"/>
    </source>
</evidence>
<evidence type="ECO:0000256" key="2">
    <source>
        <dbReference type="ARBA" id="ARBA00022723"/>
    </source>
</evidence>
<dbReference type="AlphaFoldDB" id="A0AB34JZX3"/>
<evidence type="ECO:0000256" key="7">
    <source>
        <dbReference type="SAM" id="MobiDB-lite"/>
    </source>
</evidence>
<dbReference type="InterPro" id="IPR006620">
    <property type="entry name" value="Pro_4_hyd_alph"/>
</dbReference>
<comment type="caution">
    <text evidence="9">The sequence shown here is derived from an EMBL/GenBank/DDBJ whole genome shotgun (WGS) entry which is preliminary data.</text>
</comment>
<evidence type="ECO:0000256" key="6">
    <source>
        <dbReference type="ARBA" id="ARBA00023004"/>
    </source>
</evidence>
<dbReference type="Proteomes" id="UP001515480">
    <property type="component" value="Unassembled WGS sequence"/>
</dbReference>
<dbReference type="GO" id="GO:0008198">
    <property type="term" value="F:ferrous iron binding"/>
    <property type="evidence" value="ECO:0007669"/>
    <property type="project" value="TreeGrafter"/>
</dbReference>
<feature type="domain" description="Fe2OG dioxygenase" evidence="8">
    <location>
        <begin position="140"/>
        <end position="353"/>
    </location>
</feature>
<keyword evidence="3" id="KW-0847">Vitamin C</keyword>
<comment type="cofactor">
    <cofactor evidence="1">
        <name>L-ascorbate</name>
        <dbReference type="ChEBI" id="CHEBI:38290"/>
    </cofactor>
</comment>
<dbReference type="Gene3D" id="2.60.120.620">
    <property type="entry name" value="q2cbj1_9rhob like domain"/>
    <property type="match status" value="1"/>
</dbReference>
<dbReference type="EMBL" id="JBGBPQ010000003">
    <property type="protein sequence ID" value="KAL1526436.1"/>
    <property type="molecule type" value="Genomic_DNA"/>
</dbReference>
<evidence type="ECO:0000256" key="3">
    <source>
        <dbReference type="ARBA" id="ARBA00022896"/>
    </source>
</evidence>
<keyword evidence="10" id="KW-1185">Reference proteome</keyword>
<keyword evidence="5" id="KW-0560">Oxidoreductase</keyword>
<evidence type="ECO:0000313" key="9">
    <source>
        <dbReference type="EMBL" id="KAL1526436.1"/>
    </source>
</evidence>
<dbReference type="GO" id="GO:0031543">
    <property type="term" value="F:peptidyl-proline dioxygenase activity"/>
    <property type="evidence" value="ECO:0007669"/>
    <property type="project" value="TreeGrafter"/>
</dbReference>
<dbReference type="Pfam" id="PF13640">
    <property type="entry name" value="2OG-FeII_Oxy_3"/>
    <property type="match status" value="2"/>
</dbReference>
<keyword evidence="2" id="KW-0479">Metal-binding</keyword>
<keyword evidence="6" id="KW-0408">Iron</keyword>
<organism evidence="9 10">
    <name type="scientific">Prymnesium parvum</name>
    <name type="common">Toxic golden alga</name>
    <dbReference type="NCBI Taxonomy" id="97485"/>
    <lineage>
        <taxon>Eukaryota</taxon>
        <taxon>Haptista</taxon>
        <taxon>Haptophyta</taxon>
        <taxon>Prymnesiophyceae</taxon>
        <taxon>Prymnesiales</taxon>
        <taxon>Prymnesiaceae</taxon>
        <taxon>Prymnesium</taxon>
    </lineage>
</organism>
<evidence type="ECO:0000256" key="5">
    <source>
        <dbReference type="ARBA" id="ARBA00023002"/>
    </source>
</evidence>
<proteinExistence type="predicted"/>
<keyword evidence="4" id="KW-0223">Dioxygenase</keyword>
<dbReference type="PROSITE" id="PS51471">
    <property type="entry name" value="FE2OG_OXY"/>
    <property type="match status" value="1"/>
</dbReference>
<dbReference type="GO" id="GO:0031418">
    <property type="term" value="F:L-ascorbic acid binding"/>
    <property type="evidence" value="ECO:0007669"/>
    <property type="project" value="UniProtKB-KW"/>
</dbReference>
<protein>
    <recommendedName>
        <fullName evidence="8">Fe2OG dioxygenase domain-containing protein</fullName>
    </recommendedName>
</protein>
<evidence type="ECO:0000259" key="8">
    <source>
        <dbReference type="PROSITE" id="PS51471"/>
    </source>
</evidence>